<protein>
    <submittedName>
        <fullName evidence="2">Uncharacterized protein</fullName>
    </submittedName>
</protein>
<dbReference type="Proteomes" id="UP001239445">
    <property type="component" value="Unassembled WGS sequence"/>
</dbReference>
<reference evidence="2" key="1">
    <citation type="submission" date="2023-06" db="EMBL/GenBank/DDBJ databases">
        <title>Genome-scale phylogeny and comparative genomics of the fungal order Sordariales.</title>
        <authorList>
            <consortium name="Lawrence Berkeley National Laboratory"/>
            <person name="Hensen N."/>
            <person name="Bonometti L."/>
            <person name="Westerberg I."/>
            <person name="Brannstrom I.O."/>
            <person name="Guillou S."/>
            <person name="Cros-Aarteil S."/>
            <person name="Calhoun S."/>
            <person name="Haridas S."/>
            <person name="Kuo A."/>
            <person name="Mondo S."/>
            <person name="Pangilinan J."/>
            <person name="Riley R."/>
            <person name="Labutti K."/>
            <person name="Andreopoulos B."/>
            <person name="Lipzen A."/>
            <person name="Chen C."/>
            <person name="Yanf M."/>
            <person name="Daum C."/>
            <person name="Ng V."/>
            <person name="Clum A."/>
            <person name="Steindorff A."/>
            <person name="Ohm R."/>
            <person name="Martin F."/>
            <person name="Silar P."/>
            <person name="Natvig D."/>
            <person name="Lalanne C."/>
            <person name="Gautier V."/>
            <person name="Ament-Velasquez S.L."/>
            <person name="Kruys A."/>
            <person name="Hutchinson M.I."/>
            <person name="Powell A.J."/>
            <person name="Barry K."/>
            <person name="Miller A.N."/>
            <person name="Grigoriev I.V."/>
            <person name="Debuchy R."/>
            <person name="Gladieux P."/>
            <person name="Thoren M.H."/>
            <person name="Johannesson H."/>
        </authorList>
    </citation>
    <scope>NUCLEOTIDE SEQUENCE</scope>
    <source>
        <strain evidence="2">PSN4</strain>
    </source>
</reference>
<evidence type="ECO:0000313" key="2">
    <source>
        <dbReference type="EMBL" id="KAK1749773.1"/>
    </source>
</evidence>
<dbReference type="EMBL" id="MU839852">
    <property type="protein sequence ID" value="KAK1749773.1"/>
    <property type="molecule type" value="Genomic_DNA"/>
</dbReference>
<feature type="region of interest" description="Disordered" evidence="1">
    <location>
        <begin position="237"/>
        <end position="270"/>
    </location>
</feature>
<feature type="compositionally biased region" description="Gly residues" evidence="1">
    <location>
        <begin position="243"/>
        <end position="256"/>
    </location>
</feature>
<gene>
    <name evidence="2" type="ORF">QBC47DRAFT_129662</name>
</gene>
<evidence type="ECO:0000313" key="3">
    <source>
        <dbReference type="Proteomes" id="UP001239445"/>
    </source>
</evidence>
<sequence>MPTATTISQWSLTNWGPLTTTFSASPSCATAGISFIAPKSNLGQGMSADCAVATVGAACYPSGSQLDAAESKAFTQPGLLQAGYFSPGLACPSGWQTVGIAAKGSSGVSASGIFVASAHPDSLLFNPVVNVFTAALDAGETAAACCPSSMTALTEGVCVSTLPKYSPTTVCDRIIPDDDVTFVPGDITYLGQHTTVSVVSFVGSKPITSTSTRTFAPSQTSDYVGISLMPMVMLVHRDSDTSGQGGGGGSGGGSGSGNPSDGSGKNAAGSGRLQACVQGARSALGFGLLAIIVTLMTA</sequence>
<proteinExistence type="predicted"/>
<keyword evidence="3" id="KW-1185">Reference proteome</keyword>
<name>A0AAJ0F3W3_9PEZI</name>
<comment type="caution">
    <text evidence="2">The sequence shown here is derived from an EMBL/GenBank/DDBJ whole genome shotgun (WGS) entry which is preliminary data.</text>
</comment>
<accession>A0AAJ0F3W3</accession>
<evidence type="ECO:0000256" key="1">
    <source>
        <dbReference type="SAM" id="MobiDB-lite"/>
    </source>
</evidence>
<dbReference type="AlphaFoldDB" id="A0AAJ0F3W3"/>
<organism evidence="2 3">
    <name type="scientific">Echria macrotheca</name>
    <dbReference type="NCBI Taxonomy" id="438768"/>
    <lineage>
        <taxon>Eukaryota</taxon>
        <taxon>Fungi</taxon>
        <taxon>Dikarya</taxon>
        <taxon>Ascomycota</taxon>
        <taxon>Pezizomycotina</taxon>
        <taxon>Sordariomycetes</taxon>
        <taxon>Sordariomycetidae</taxon>
        <taxon>Sordariales</taxon>
        <taxon>Schizotheciaceae</taxon>
        <taxon>Echria</taxon>
    </lineage>
</organism>